<evidence type="ECO:0000256" key="3">
    <source>
        <dbReference type="ARBA" id="ARBA00023295"/>
    </source>
</evidence>
<evidence type="ECO:0000256" key="1">
    <source>
        <dbReference type="ARBA" id="ARBA00008834"/>
    </source>
</evidence>
<protein>
    <recommendedName>
        <fullName evidence="8">Pectate lyase superfamily protein domain-containing protein</fullName>
    </recommendedName>
</protein>
<dbReference type="InterPro" id="IPR000743">
    <property type="entry name" value="Glyco_hydro_28"/>
</dbReference>
<keyword evidence="7" id="KW-1185">Reference proteome</keyword>
<dbReference type="AlphaFoldDB" id="S8CVN1"/>
<keyword evidence="3 4" id="KW-0326">Glycosidase</keyword>
<organism evidence="6 7">
    <name type="scientific">Genlisea aurea</name>
    <dbReference type="NCBI Taxonomy" id="192259"/>
    <lineage>
        <taxon>Eukaryota</taxon>
        <taxon>Viridiplantae</taxon>
        <taxon>Streptophyta</taxon>
        <taxon>Embryophyta</taxon>
        <taxon>Tracheophyta</taxon>
        <taxon>Spermatophyta</taxon>
        <taxon>Magnoliopsida</taxon>
        <taxon>eudicotyledons</taxon>
        <taxon>Gunneridae</taxon>
        <taxon>Pentapetalae</taxon>
        <taxon>asterids</taxon>
        <taxon>lamiids</taxon>
        <taxon>Lamiales</taxon>
        <taxon>Lentibulariaceae</taxon>
        <taxon>Genlisea</taxon>
    </lineage>
</organism>
<dbReference type="Pfam" id="PF00295">
    <property type="entry name" value="Glyco_hydro_28"/>
    <property type="match status" value="1"/>
</dbReference>
<proteinExistence type="inferred from homology"/>
<evidence type="ECO:0000256" key="5">
    <source>
        <dbReference type="SAM" id="MobiDB-lite"/>
    </source>
</evidence>
<sequence length="445" mass="48652">YLSASCRAHGASLSDFGGVGDGTTSNTAAFRDAIDYLSQFGSDGGSILFVPPGNWLTASFNLTSYFTLYLHRDAVILASQNESEWAVIEPLPSYGRGRDAPGGRYISLIFGTNLTDARFRKSQLQILLDSCMMLISRSSGDNGTIDGQGETWWNKFHNKELQYTRPYLIEILYSEKVEISGLTLVNSPSWNVHPVYSRDVLVQGLTILAPVNSPNTDGINPDSCTDTRIEDCYIVSGDDCVAVKSGWDEYGIAVGLPTKGLLIRRLTCISPTSAVIALGSEMSGGIEDVRAEDITAINSESGIRIKTGVGRGGYVKDIFVRRMTMRTMKWVFWMTGNYGSHPDDKYDPNALPLIKNINYRDMVAENVTMAGWLTGIAGDTFRDICIANVTIELAKNSKLAWNCTDVEGISMGVVPQPCDALPEKEPEDDGSCDFPVDSFPEDSLD</sequence>
<name>S8CVN1_9LAMI</name>
<evidence type="ECO:0000256" key="4">
    <source>
        <dbReference type="RuleBase" id="RU361169"/>
    </source>
</evidence>
<feature type="non-terminal residue" evidence="6">
    <location>
        <position position="445"/>
    </location>
</feature>
<dbReference type="OrthoDB" id="187139at2759"/>
<evidence type="ECO:0000313" key="6">
    <source>
        <dbReference type="EMBL" id="EPS71449.1"/>
    </source>
</evidence>
<evidence type="ECO:0000256" key="2">
    <source>
        <dbReference type="ARBA" id="ARBA00022801"/>
    </source>
</evidence>
<dbReference type="GO" id="GO:0004650">
    <property type="term" value="F:polygalacturonase activity"/>
    <property type="evidence" value="ECO:0007669"/>
    <property type="project" value="InterPro"/>
</dbReference>
<dbReference type="InterPro" id="IPR051801">
    <property type="entry name" value="GH28_Enzymes"/>
</dbReference>
<dbReference type="SUPFAM" id="SSF51126">
    <property type="entry name" value="Pectin lyase-like"/>
    <property type="match status" value="1"/>
</dbReference>
<dbReference type="GO" id="GO:0005975">
    <property type="term" value="P:carbohydrate metabolic process"/>
    <property type="evidence" value="ECO:0007669"/>
    <property type="project" value="InterPro"/>
</dbReference>
<accession>S8CVN1</accession>
<dbReference type="Proteomes" id="UP000015453">
    <property type="component" value="Unassembled WGS sequence"/>
</dbReference>
<dbReference type="EMBL" id="AUSU01001255">
    <property type="protein sequence ID" value="EPS71449.1"/>
    <property type="molecule type" value="Genomic_DNA"/>
</dbReference>
<gene>
    <name evidence="6" type="ORF">M569_03308</name>
</gene>
<dbReference type="PANTHER" id="PTHR31339">
    <property type="entry name" value="PECTIN LYASE-RELATED"/>
    <property type="match status" value="1"/>
</dbReference>
<dbReference type="InterPro" id="IPR011050">
    <property type="entry name" value="Pectin_lyase_fold/virulence"/>
</dbReference>
<comment type="caution">
    <text evidence="6">The sequence shown here is derived from an EMBL/GenBank/DDBJ whole genome shotgun (WGS) entry which is preliminary data.</text>
</comment>
<feature type="region of interest" description="Disordered" evidence="5">
    <location>
        <begin position="419"/>
        <end position="445"/>
    </location>
</feature>
<evidence type="ECO:0000313" key="7">
    <source>
        <dbReference type="Proteomes" id="UP000015453"/>
    </source>
</evidence>
<reference evidence="6 7" key="1">
    <citation type="journal article" date="2013" name="BMC Genomics">
        <title>The miniature genome of a carnivorous plant Genlisea aurea contains a low number of genes and short non-coding sequences.</title>
        <authorList>
            <person name="Leushkin E.V."/>
            <person name="Sutormin R.A."/>
            <person name="Nabieva E.R."/>
            <person name="Penin A.A."/>
            <person name="Kondrashov A.S."/>
            <person name="Logacheva M.D."/>
        </authorList>
    </citation>
    <scope>NUCLEOTIDE SEQUENCE [LARGE SCALE GENOMIC DNA]</scope>
</reference>
<evidence type="ECO:0008006" key="8">
    <source>
        <dbReference type="Google" id="ProtNLM"/>
    </source>
</evidence>
<feature type="non-terminal residue" evidence="6">
    <location>
        <position position="1"/>
    </location>
</feature>
<dbReference type="PANTHER" id="PTHR31339:SF71">
    <property type="entry name" value="PECTIN LYASE-LIKE SUPERFAMILY PROTEIN"/>
    <property type="match status" value="1"/>
</dbReference>
<dbReference type="Gene3D" id="2.160.20.10">
    <property type="entry name" value="Single-stranded right-handed beta-helix, Pectin lyase-like"/>
    <property type="match status" value="1"/>
</dbReference>
<dbReference type="InterPro" id="IPR012334">
    <property type="entry name" value="Pectin_lyas_fold"/>
</dbReference>
<keyword evidence="2 4" id="KW-0378">Hydrolase</keyword>
<comment type="similarity">
    <text evidence="1 4">Belongs to the glycosyl hydrolase 28 family.</text>
</comment>